<evidence type="ECO:0000256" key="1">
    <source>
        <dbReference type="SAM" id="SignalP"/>
    </source>
</evidence>
<accession>A0A8H6JGS6</accession>
<keyword evidence="3" id="KW-1185">Reference proteome</keyword>
<dbReference type="Proteomes" id="UP000639643">
    <property type="component" value="Unassembled WGS sequence"/>
</dbReference>
<protein>
    <submittedName>
        <fullName evidence="2">Uncharacterized protein</fullName>
    </submittedName>
</protein>
<dbReference type="AlphaFoldDB" id="A0A8H6JGS6"/>
<proteinExistence type="predicted"/>
<gene>
    <name evidence="2" type="ORF">CMUS01_13007</name>
</gene>
<evidence type="ECO:0000313" key="3">
    <source>
        <dbReference type="Proteomes" id="UP000639643"/>
    </source>
</evidence>
<dbReference type="EMBL" id="WIGM01000780">
    <property type="protein sequence ID" value="KAF6812668.1"/>
    <property type="molecule type" value="Genomic_DNA"/>
</dbReference>
<reference evidence="2" key="1">
    <citation type="journal article" date="2020" name="Phytopathology">
        <title>Genome Sequence Resources of Colletotrichum truncatum, C. plurivorum, C. musicola, and C. sojae: Four Species Pathogenic to Soybean (Glycine max).</title>
        <authorList>
            <person name="Rogerio F."/>
            <person name="Boufleur T.R."/>
            <person name="Ciampi-Guillardi M."/>
            <person name="Sukno S.A."/>
            <person name="Thon M.R."/>
            <person name="Massola Junior N.S."/>
            <person name="Baroncelli R."/>
        </authorList>
    </citation>
    <scope>NUCLEOTIDE SEQUENCE</scope>
    <source>
        <strain evidence="2">LFN0074</strain>
    </source>
</reference>
<feature type="chain" id="PRO_5034620212" evidence="1">
    <location>
        <begin position="17"/>
        <end position="77"/>
    </location>
</feature>
<evidence type="ECO:0000313" key="2">
    <source>
        <dbReference type="EMBL" id="KAF6812668.1"/>
    </source>
</evidence>
<feature type="signal peptide" evidence="1">
    <location>
        <begin position="1"/>
        <end position="16"/>
    </location>
</feature>
<dbReference type="OrthoDB" id="4627690at2759"/>
<organism evidence="2 3">
    <name type="scientific">Colletotrichum musicola</name>
    <dbReference type="NCBI Taxonomy" id="2175873"/>
    <lineage>
        <taxon>Eukaryota</taxon>
        <taxon>Fungi</taxon>
        <taxon>Dikarya</taxon>
        <taxon>Ascomycota</taxon>
        <taxon>Pezizomycotina</taxon>
        <taxon>Sordariomycetes</taxon>
        <taxon>Hypocreomycetidae</taxon>
        <taxon>Glomerellales</taxon>
        <taxon>Glomerellaceae</taxon>
        <taxon>Colletotrichum</taxon>
        <taxon>Colletotrichum orchidearum species complex</taxon>
    </lineage>
</organism>
<comment type="caution">
    <text evidence="2">The sequence shown here is derived from an EMBL/GenBank/DDBJ whole genome shotgun (WGS) entry which is preliminary data.</text>
</comment>
<name>A0A8H6JGS6_9PEZI</name>
<keyword evidence="1" id="KW-0732">Signal</keyword>
<sequence>MVSLKLLLAILPLALAMPSLPPSALEERACVPPTNCGGPIDVCEFCCAGGVVPNSANCHSHGETCPGGTAYHCDDEH</sequence>